<evidence type="ECO:0000256" key="2">
    <source>
        <dbReference type="SAM" id="SignalP"/>
    </source>
</evidence>
<evidence type="ECO:0008006" key="5">
    <source>
        <dbReference type="Google" id="ProtNLM"/>
    </source>
</evidence>
<organism evidence="3 4">
    <name type="scientific">Nonomuraea rosea</name>
    <dbReference type="NCBI Taxonomy" id="638574"/>
    <lineage>
        <taxon>Bacteria</taxon>
        <taxon>Bacillati</taxon>
        <taxon>Actinomycetota</taxon>
        <taxon>Actinomycetes</taxon>
        <taxon>Streptosporangiales</taxon>
        <taxon>Streptosporangiaceae</taxon>
        <taxon>Nonomuraea</taxon>
    </lineage>
</organism>
<reference evidence="4" key="1">
    <citation type="journal article" date="2019" name="Int. J. Syst. Evol. Microbiol.">
        <title>The Global Catalogue of Microorganisms (GCM) 10K type strain sequencing project: providing services to taxonomists for standard genome sequencing and annotation.</title>
        <authorList>
            <consortium name="The Broad Institute Genomics Platform"/>
            <consortium name="The Broad Institute Genome Sequencing Center for Infectious Disease"/>
            <person name="Wu L."/>
            <person name="Ma J."/>
        </authorList>
    </citation>
    <scope>NUCLEOTIDE SEQUENCE [LARGE SCALE GENOMIC DNA]</scope>
    <source>
        <strain evidence="4">JCM 17326</strain>
    </source>
</reference>
<name>A0ABP6WTH4_9ACTN</name>
<comment type="caution">
    <text evidence="3">The sequence shown here is derived from an EMBL/GenBank/DDBJ whole genome shotgun (WGS) entry which is preliminary data.</text>
</comment>
<feature type="region of interest" description="Disordered" evidence="1">
    <location>
        <begin position="35"/>
        <end position="74"/>
    </location>
</feature>
<evidence type="ECO:0000313" key="3">
    <source>
        <dbReference type="EMBL" id="GAA3554399.1"/>
    </source>
</evidence>
<feature type="signal peptide" evidence="2">
    <location>
        <begin position="1"/>
        <end position="21"/>
    </location>
</feature>
<dbReference type="EMBL" id="BAABDQ010000007">
    <property type="protein sequence ID" value="GAA3554399.1"/>
    <property type="molecule type" value="Genomic_DNA"/>
</dbReference>
<accession>A0ABP6WTH4</accession>
<sequence>MSSLRVIALSAAVLAVAGCSAQTAGTQAAVTQTVAPRQPVSGASSDSPPAGLPKPTATTGLKARPRPKVCDRRGEHRVPVSDVLTISGVSVDGDRVVLKARPSILVCGPRVANDGYYEPAAGPAKTYRLARRATVILMDMSNGPVPAHYGVGAFVELLRATPELSLERGGLDPHFRSFKTASADPSDGTEITTLSQQYHP</sequence>
<dbReference type="PROSITE" id="PS51257">
    <property type="entry name" value="PROKAR_LIPOPROTEIN"/>
    <property type="match status" value="1"/>
</dbReference>
<keyword evidence="4" id="KW-1185">Reference proteome</keyword>
<feature type="compositionally biased region" description="Polar residues" evidence="1">
    <location>
        <begin position="189"/>
        <end position="200"/>
    </location>
</feature>
<keyword evidence="2" id="KW-0732">Signal</keyword>
<proteinExistence type="predicted"/>
<feature type="chain" id="PRO_5045706979" description="DUF4232 domain-containing protein" evidence="2">
    <location>
        <begin position="22"/>
        <end position="200"/>
    </location>
</feature>
<gene>
    <name evidence="3" type="ORF">GCM10022419_038490</name>
</gene>
<protein>
    <recommendedName>
        <fullName evidence="5">DUF4232 domain-containing protein</fullName>
    </recommendedName>
</protein>
<dbReference type="RefSeq" id="WP_345563466.1">
    <property type="nucleotide sequence ID" value="NZ_BAABDQ010000007.1"/>
</dbReference>
<feature type="region of interest" description="Disordered" evidence="1">
    <location>
        <begin position="176"/>
        <end position="200"/>
    </location>
</feature>
<evidence type="ECO:0000313" key="4">
    <source>
        <dbReference type="Proteomes" id="UP001500630"/>
    </source>
</evidence>
<dbReference type="Proteomes" id="UP001500630">
    <property type="component" value="Unassembled WGS sequence"/>
</dbReference>
<evidence type="ECO:0000256" key="1">
    <source>
        <dbReference type="SAM" id="MobiDB-lite"/>
    </source>
</evidence>